<evidence type="ECO:0008006" key="5">
    <source>
        <dbReference type="Google" id="ProtNLM"/>
    </source>
</evidence>
<dbReference type="InterPro" id="IPR017850">
    <property type="entry name" value="Alkaline_phosphatase_core_sf"/>
</dbReference>
<dbReference type="Pfam" id="PF01663">
    <property type="entry name" value="Phosphodiest"/>
    <property type="match status" value="1"/>
</dbReference>
<feature type="region of interest" description="Disordered" evidence="1">
    <location>
        <begin position="1"/>
        <end position="24"/>
    </location>
</feature>
<evidence type="ECO:0000256" key="1">
    <source>
        <dbReference type="SAM" id="MobiDB-lite"/>
    </source>
</evidence>
<accession>A0A815I414</accession>
<dbReference type="SUPFAM" id="SSF53649">
    <property type="entry name" value="Alkaline phosphatase-like"/>
    <property type="match status" value="1"/>
</dbReference>
<name>A0A815I414_ADIRI</name>
<sequence length="489" mass="55819">MSEYSTFSPLHSEHSAESPHTPFLMNQNNGQVPLTIPHTIALQDDVEIKKETTITVKRRKTNIERLLLILAILILIATIIVLILVVIRLPPKGNTTVTYNRKVVFIIADGISADTLERLPVPNIRKIQETGRYKRAYVGGDIGTYSQTVTISAPGYMNLITGTWGNKHNVYDNVVNNPNYNYKNIFRLVKEQQPARTIAIFSTWIINRIRLVGEGLTSAGNLMFNYKYDGYELDSGAYPHDSNSLYIYNIDERVVNETAKCIRDNGPDVSWVYLQYTDDIGHKYGDSEQMNQAVEYVDQQVGRIYEAIQYRQANYKEEWLLVLTTDHGRDANTGKNHGSQTERERTTWIVTNYHDTNRYFDEYQPAIVDFMPTMMRFLKLKIPIESEKELDGIPLIGDVSLVKPEVSLSGSTLNVRWKSLAKAGNVKVWLTTTNAYKNGLTDDYKLLGTVPVTNEQAVFNITQYQSNFYKIVLEGEYNTVNKWIVQSRG</sequence>
<keyword evidence="2" id="KW-0472">Membrane</keyword>
<comment type="caution">
    <text evidence="3">The sequence shown here is derived from an EMBL/GenBank/DDBJ whole genome shotgun (WGS) entry which is preliminary data.</text>
</comment>
<feature type="transmembrane region" description="Helical" evidence="2">
    <location>
        <begin position="66"/>
        <end position="87"/>
    </location>
</feature>
<dbReference type="AlphaFoldDB" id="A0A815I414"/>
<evidence type="ECO:0000313" key="4">
    <source>
        <dbReference type="Proteomes" id="UP000663828"/>
    </source>
</evidence>
<dbReference type="Gene3D" id="3.40.720.10">
    <property type="entry name" value="Alkaline Phosphatase, subunit A"/>
    <property type="match status" value="1"/>
</dbReference>
<proteinExistence type="predicted"/>
<dbReference type="Proteomes" id="UP000663828">
    <property type="component" value="Unassembled WGS sequence"/>
</dbReference>
<dbReference type="EMBL" id="CAJNOR010002953">
    <property type="protein sequence ID" value="CAF1360833.1"/>
    <property type="molecule type" value="Genomic_DNA"/>
</dbReference>
<dbReference type="GO" id="GO:0016787">
    <property type="term" value="F:hydrolase activity"/>
    <property type="evidence" value="ECO:0007669"/>
    <property type="project" value="UniProtKB-ARBA"/>
</dbReference>
<dbReference type="InterPro" id="IPR002591">
    <property type="entry name" value="Phosphodiest/P_Trfase"/>
</dbReference>
<dbReference type="PANTHER" id="PTHR10151">
    <property type="entry name" value="ECTONUCLEOTIDE PYROPHOSPHATASE/PHOSPHODIESTERASE"/>
    <property type="match status" value="1"/>
</dbReference>
<keyword evidence="4" id="KW-1185">Reference proteome</keyword>
<protein>
    <recommendedName>
        <fullName evidence="5">Nucleotide pyrophosphatase</fullName>
    </recommendedName>
</protein>
<evidence type="ECO:0000256" key="2">
    <source>
        <dbReference type="SAM" id="Phobius"/>
    </source>
</evidence>
<gene>
    <name evidence="3" type="ORF">XAT740_LOCUS32004</name>
</gene>
<reference evidence="3" key="1">
    <citation type="submission" date="2021-02" db="EMBL/GenBank/DDBJ databases">
        <authorList>
            <person name="Nowell W R."/>
        </authorList>
    </citation>
    <scope>NUCLEOTIDE SEQUENCE</scope>
</reference>
<dbReference type="PANTHER" id="PTHR10151:SF120">
    <property type="entry name" value="BIS(5'-ADENOSYL)-TRIPHOSPHATASE"/>
    <property type="match status" value="1"/>
</dbReference>
<organism evidence="3 4">
    <name type="scientific">Adineta ricciae</name>
    <name type="common">Rotifer</name>
    <dbReference type="NCBI Taxonomy" id="249248"/>
    <lineage>
        <taxon>Eukaryota</taxon>
        <taxon>Metazoa</taxon>
        <taxon>Spiralia</taxon>
        <taxon>Gnathifera</taxon>
        <taxon>Rotifera</taxon>
        <taxon>Eurotatoria</taxon>
        <taxon>Bdelloidea</taxon>
        <taxon>Adinetida</taxon>
        <taxon>Adinetidae</taxon>
        <taxon>Adineta</taxon>
    </lineage>
</organism>
<evidence type="ECO:0000313" key="3">
    <source>
        <dbReference type="EMBL" id="CAF1360833.1"/>
    </source>
</evidence>
<keyword evidence="2" id="KW-0812">Transmembrane</keyword>
<keyword evidence="2" id="KW-1133">Transmembrane helix</keyword>